<gene>
    <name evidence="1" type="ORF">MA16_Dca015058</name>
</gene>
<organism evidence="1 2">
    <name type="scientific">Dendrobium catenatum</name>
    <dbReference type="NCBI Taxonomy" id="906689"/>
    <lineage>
        <taxon>Eukaryota</taxon>
        <taxon>Viridiplantae</taxon>
        <taxon>Streptophyta</taxon>
        <taxon>Embryophyta</taxon>
        <taxon>Tracheophyta</taxon>
        <taxon>Spermatophyta</taxon>
        <taxon>Magnoliopsida</taxon>
        <taxon>Liliopsida</taxon>
        <taxon>Asparagales</taxon>
        <taxon>Orchidaceae</taxon>
        <taxon>Epidendroideae</taxon>
        <taxon>Malaxideae</taxon>
        <taxon>Dendrobiinae</taxon>
        <taxon>Dendrobium</taxon>
    </lineage>
</organism>
<evidence type="ECO:0000313" key="2">
    <source>
        <dbReference type="Proteomes" id="UP000233837"/>
    </source>
</evidence>
<reference evidence="1 2" key="1">
    <citation type="journal article" date="2016" name="Sci. Rep.">
        <title>The Dendrobium catenatum Lindl. genome sequence provides insights into polysaccharide synthase, floral development and adaptive evolution.</title>
        <authorList>
            <person name="Zhang G.Q."/>
            <person name="Xu Q."/>
            <person name="Bian C."/>
            <person name="Tsai W.C."/>
            <person name="Yeh C.M."/>
            <person name="Liu K.W."/>
            <person name="Yoshida K."/>
            <person name="Zhang L.S."/>
            <person name="Chang S.B."/>
            <person name="Chen F."/>
            <person name="Shi Y."/>
            <person name="Su Y.Y."/>
            <person name="Zhang Y.Q."/>
            <person name="Chen L.J."/>
            <person name="Yin Y."/>
            <person name="Lin M."/>
            <person name="Huang H."/>
            <person name="Deng H."/>
            <person name="Wang Z.W."/>
            <person name="Zhu S.L."/>
            <person name="Zhao X."/>
            <person name="Deng C."/>
            <person name="Niu S.C."/>
            <person name="Huang J."/>
            <person name="Wang M."/>
            <person name="Liu G.H."/>
            <person name="Yang H.J."/>
            <person name="Xiao X.J."/>
            <person name="Hsiao Y.Y."/>
            <person name="Wu W.L."/>
            <person name="Chen Y.Y."/>
            <person name="Mitsuda N."/>
            <person name="Ohme-Takagi M."/>
            <person name="Luo Y.B."/>
            <person name="Van de Peer Y."/>
            <person name="Liu Z.J."/>
        </authorList>
    </citation>
    <scope>NUCLEOTIDE SEQUENCE [LARGE SCALE GENOMIC DNA]</scope>
    <source>
        <tissue evidence="1">The whole plant</tissue>
    </source>
</reference>
<dbReference type="Proteomes" id="UP000233837">
    <property type="component" value="Unassembled WGS sequence"/>
</dbReference>
<evidence type="ECO:0000313" key="1">
    <source>
        <dbReference type="EMBL" id="PKU66798.1"/>
    </source>
</evidence>
<name>A0A2I0VTQ5_9ASPA</name>
<protein>
    <submittedName>
        <fullName evidence="1">Uncharacterized protein</fullName>
    </submittedName>
</protein>
<keyword evidence="2" id="KW-1185">Reference proteome</keyword>
<dbReference type="AlphaFoldDB" id="A0A2I0VTQ5"/>
<dbReference type="EMBL" id="KZ503243">
    <property type="protein sequence ID" value="PKU66798.1"/>
    <property type="molecule type" value="Genomic_DNA"/>
</dbReference>
<proteinExistence type="predicted"/>
<accession>A0A2I0VTQ5</accession>
<sequence>MGNDMGETFGVATCYVAFAFCCKWSTILEQTSGRYLSPNALPFFPPALVANPEGSLGNPLLTDSISEEIAVVKPSVNISVDAGCLVKPMVSNQLLGDEAVQPVASMETVCPVSVEQVEPSRNSLLAAMPDGNRVDITDVGGKAGVDVRSHGDGLHNLSECDSDYDSYSDPGNENTMVRDRPISGSSRGKFWGKGGRKDNSVLSLDRFDFRFVCRLQGNDVAGARVLVASLWQPLLDGLCAVSKMLVASVVC</sequence>
<reference evidence="1 2" key="2">
    <citation type="journal article" date="2017" name="Nature">
        <title>The Apostasia genome and the evolution of orchids.</title>
        <authorList>
            <person name="Zhang G.Q."/>
            <person name="Liu K.W."/>
            <person name="Li Z."/>
            <person name="Lohaus R."/>
            <person name="Hsiao Y.Y."/>
            <person name="Niu S.C."/>
            <person name="Wang J.Y."/>
            <person name="Lin Y.C."/>
            <person name="Xu Q."/>
            <person name="Chen L.J."/>
            <person name="Yoshida K."/>
            <person name="Fujiwara S."/>
            <person name="Wang Z.W."/>
            <person name="Zhang Y.Q."/>
            <person name="Mitsuda N."/>
            <person name="Wang M."/>
            <person name="Liu G.H."/>
            <person name="Pecoraro L."/>
            <person name="Huang H.X."/>
            <person name="Xiao X.J."/>
            <person name="Lin M."/>
            <person name="Wu X.Y."/>
            <person name="Wu W.L."/>
            <person name="Chen Y.Y."/>
            <person name="Chang S.B."/>
            <person name="Sakamoto S."/>
            <person name="Ohme-Takagi M."/>
            <person name="Yagi M."/>
            <person name="Zeng S.J."/>
            <person name="Shen C.Y."/>
            <person name="Yeh C.M."/>
            <person name="Luo Y.B."/>
            <person name="Tsai W.C."/>
            <person name="Van de Peer Y."/>
            <person name="Liu Z.J."/>
        </authorList>
    </citation>
    <scope>NUCLEOTIDE SEQUENCE [LARGE SCALE GENOMIC DNA]</scope>
    <source>
        <tissue evidence="1">The whole plant</tissue>
    </source>
</reference>